<gene>
    <name evidence="1" type="ORF">A3770_03p23910</name>
</gene>
<proteinExistence type="predicted"/>
<keyword evidence="2" id="KW-1185">Reference proteome</keyword>
<dbReference type="AlphaFoldDB" id="A0A5B8MHE6"/>
<reference evidence="1 2" key="1">
    <citation type="submission" date="2018-07" db="EMBL/GenBank/DDBJ databases">
        <title>The complete nuclear genome of the prasinophyte Chloropicon primus (CCMP1205).</title>
        <authorList>
            <person name="Pombert J.-F."/>
            <person name="Otis C."/>
            <person name="Turmel M."/>
            <person name="Lemieux C."/>
        </authorList>
    </citation>
    <scope>NUCLEOTIDE SEQUENCE [LARGE SCALE GENOMIC DNA]</scope>
    <source>
        <strain evidence="1 2">CCMP1205</strain>
    </source>
</reference>
<dbReference type="EMBL" id="CP031036">
    <property type="protein sequence ID" value="QDZ19873.1"/>
    <property type="molecule type" value="Genomic_DNA"/>
</dbReference>
<evidence type="ECO:0000313" key="2">
    <source>
        <dbReference type="Proteomes" id="UP000316726"/>
    </source>
</evidence>
<organism evidence="1 2">
    <name type="scientific">Chloropicon primus</name>
    <dbReference type="NCBI Taxonomy" id="1764295"/>
    <lineage>
        <taxon>Eukaryota</taxon>
        <taxon>Viridiplantae</taxon>
        <taxon>Chlorophyta</taxon>
        <taxon>Chloropicophyceae</taxon>
        <taxon>Chloropicales</taxon>
        <taxon>Chloropicaceae</taxon>
        <taxon>Chloropicon</taxon>
    </lineage>
</organism>
<sequence length="279" mass="32362">MGCCYSVPDAPDVILPDPEGPSTFTCKKLGMFSDDYVVLADEQDPNSKWLFLNRQGGLFSGSLSIDLENFVRNNPDNPKKGEILWYVKFDSAPKYKREYDDDSSDDEFSDGGDYFSFLRHRRENHYAMKWKMISEMRIEPGKRPGGSYILKVKAKGTATRKVRYELNDEGQREKRYHDHERVKSVSYKMIQKSDGAEVDTWKIRGDLNRGRECHWENVLFDATENRGVNRVNTKPNCDPSLCLLVAHICATEYDIGAVKSNFRPQWERQKFYHETPWSG</sequence>
<name>A0A5B8MHE6_9CHLO</name>
<evidence type="ECO:0000313" key="1">
    <source>
        <dbReference type="EMBL" id="QDZ19873.1"/>
    </source>
</evidence>
<protein>
    <submittedName>
        <fullName evidence="1">Uncharacterized protein</fullName>
    </submittedName>
</protein>
<accession>A0A5B8MHE6</accession>
<dbReference type="Proteomes" id="UP000316726">
    <property type="component" value="Chromosome 3"/>
</dbReference>
<dbReference type="OrthoDB" id="187486at2759"/>